<organism evidence="1 2">
    <name type="scientific">Parachitinimonas caeni</name>
    <dbReference type="NCBI Taxonomy" id="3031301"/>
    <lineage>
        <taxon>Bacteria</taxon>
        <taxon>Pseudomonadati</taxon>
        <taxon>Pseudomonadota</taxon>
        <taxon>Betaproteobacteria</taxon>
        <taxon>Neisseriales</taxon>
        <taxon>Chitinibacteraceae</taxon>
        <taxon>Parachitinimonas</taxon>
    </lineage>
</organism>
<protein>
    <recommendedName>
        <fullName evidence="3">Type II toxin-antitoxin system RelE/ParE family toxin</fullName>
    </recommendedName>
</protein>
<dbReference type="RefSeq" id="WP_284100562.1">
    <property type="nucleotide sequence ID" value="NZ_JARRAF010000008.1"/>
</dbReference>
<sequence>MVFLVSWGSAHANAGLREPEAPAGCNIEQAARTHRELRHQPGHFDGASRHDAVDRWNGPLHSAMQCLAKAFGQGGQDILRLRQLMGPVDKIINAQDAQVRPLKDGFAPNARQFWIYHWRGEHDYLVFAIRQRSVLAVRWYYAGE</sequence>
<comment type="caution">
    <text evidence="1">The sequence shown here is derived from an EMBL/GenBank/DDBJ whole genome shotgun (WGS) entry which is preliminary data.</text>
</comment>
<proteinExistence type="predicted"/>
<name>A0ABT7DYV9_9NEIS</name>
<dbReference type="EMBL" id="JARRAF010000008">
    <property type="protein sequence ID" value="MDK2124253.1"/>
    <property type="molecule type" value="Genomic_DNA"/>
</dbReference>
<dbReference type="Proteomes" id="UP001172778">
    <property type="component" value="Unassembled WGS sequence"/>
</dbReference>
<accession>A0ABT7DYV9</accession>
<evidence type="ECO:0000313" key="1">
    <source>
        <dbReference type="EMBL" id="MDK2124253.1"/>
    </source>
</evidence>
<evidence type="ECO:0000313" key="2">
    <source>
        <dbReference type="Proteomes" id="UP001172778"/>
    </source>
</evidence>
<evidence type="ECO:0008006" key="3">
    <source>
        <dbReference type="Google" id="ProtNLM"/>
    </source>
</evidence>
<reference evidence="1" key="1">
    <citation type="submission" date="2023-03" db="EMBL/GenBank/DDBJ databases">
        <title>Chitinimonas shenzhenensis gen. nov., sp. nov., a novel member of family Burkholderiaceae isolated from activated sludge collected in Shen Zhen, China.</title>
        <authorList>
            <person name="Wang X."/>
        </authorList>
    </citation>
    <scope>NUCLEOTIDE SEQUENCE</scope>
    <source>
        <strain evidence="1">DQS-5</strain>
    </source>
</reference>
<gene>
    <name evidence="1" type="ORF">PZA18_09350</name>
</gene>
<keyword evidence="2" id="KW-1185">Reference proteome</keyword>